<keyword evidence="4" id="KW-1185">Reference proteome</keyword>
<feature type="signal peptide" evidence="2">
    <location>
        <begin position="1"/>
        <end position="23"/>
    </location>
</feature>
<gene>
    <name evidence="3" type="ORF">FOA19_20910</name>
</gene>
<feature type="region of interest" description="Disordered" evidence="1">
    <location>
        <begin position="20"/>
        <end position="98"/>
    </location>
</feature>
<feature type="compositionally biased region" description="Low complexity" evidence="1">
    <location>
        <begin position="64"/>
        <end position="73"/>
    </location>
</feature>
<evidence type="ECO:0000313" key="4">
    <source>
        <dbReference type="Proteomes" id="UP000324133"/>
    </source>
</evidence>
<proteinExistence type="predicted"/>
<dbReference type="AlphaFoldDB" id="A0A5B6T9H1"/>
<organism evidence="3 4">
    <name type="scientific">Rufibacter hautae</name>
    <dbReference type="NCBI Taxonomy" id="2595005"/>
    <lineage>
        <taxon>Bacteria</taxon>
        <taxon>Pseudomonadati</taxon>
        <taxon>Bacteroidota</taxon>
        <taxon>Cytophagia</taxon>
        <taxon>Cytophagales</taxon>
        <taxon>Hymenobacteraceae</taxon>
        <taxon>Rufibacter</taxon>
    </lineage>
</organism>
<dbReference type="Proteomes" id="UP000324133">
    <property type="component" value="Unassembled WGS sequence"/>
</dbReference>
<dbReference type="RefSeq" id="WP_149092777.1">
    <property type="nucleotide sequence ID" value="NZ_VKKY01000003.1"/>
</dbReference>
<accession>A0A5B6T9H1</accession>
<evidence type="ECO:0000256" key="1">
    <source>
        <dbReference type="SAM" id="MobiDB-lite"/>
    </source>
</evidence>
<evidence type="ECO:0000313" key="3">
    <source>
        <dbReference type="EMBL" id="KAA3436838.1"/>
    </source>
</evidence>
<evidence type="ECO:0000256" key="2">
    <source>
        <dbReference type="SAM" id="SignalP"/>
    </source>
</evidence>
<comment type="caution">
    <text evidence="3">The sequence shown here is derived from an EMBL/GenBank/DDBJ whole genome shotgun (WGS) entry which is preliminary data.</text>
</comment>
<feature type="compositionally biased region" description="Polar residues" evidence="1">
    <location>
        <begin position="20"/>
        <end position="36"/>
    </location>
</feature>
<name>A0A5B6T9H1_9BACT</name>
<protein>
    <submittedName>
        <fullName evidence="3">Uncharacterized protein</fullName>
    </submittedName>
</protein>
<dbReference type="OrthoDB" id="894411at2"/>
<keyword evidence="2" id="KW-0732">Signal</keyword>
<feature type="chain" id="PRO_5022832898" evidence="2">
    <location>
        <begin position="24"/>
        <end position="98"/>
    </location>
</feature>
<feature type="compositionally biased region" description="Basic residues" evidence="1">
    <location>
        <begin position="74"/>
        <end position="90"/>
    </location>
</feature>
<dbReference type="EMBL" id="VKKY01000003">
    <property type="protein sequence ID" value="KAA3436838.1"/>
    <property type="molecule type" value="Genomic_DNA"/>
</dbReference>
<reference evidence="3 4" key="1">
    <citation type="submission" date="2019-07" db="EMBL/GenBank/DDBJ databases">
        <title>Rufibacter sp. nov., isolated from lake sediment.</title>
        <authorList>
            <person name="Qu J.-H."/>
        </authorList>
    </citation>
    <scope>NUCLEOTIDE SEQUENCE [LARGE SCALE GENOMIC DNA]</scope>
    <source>
        <strain evidence="3 4">NBS58-1</strain>
    </source>
</reference>
<sequence>MKKVTFLAALFLAAGLQMNTAQASDHPVQDTTQVKTTNKERAKTGVNQVGHGAKSVGKGTKNLAVSGAKATAKGAKKAGKAVKNTTKKGVKKVDEKID</sequence>